<dbReference type="Proteomes" id="UP000000305">
    <property type="component" value="Unassembled WGS sequence"/>
</dbReference>
<reference evidence="2 3" key="1">
    <citation type="journal article" date="2011" name="Science">
        <title>The ecoresponsive genome of Daphnia pulex.</title>
        <authorList>
            <person name="Colbourne J.K."/>
            <person name="Pfrender M.E."/>
            <person name="Gilbert D."/>
            <person name="Thomas W.K."/>
            <person name="Tucker A."/>
            <person name="Oakley T.H."/>
            <person name="Tokishita S."/>
            <person name="Aerts A."/>
            <person name="Arnold G.J."/>
            <person name="Basu M.K."/>
            <person name="Bauer D.J."/>
            <person name="Caceres C.E."/>
            <person name="Carmel L."/>
            <person name="Casola C."/>
            <person name="Choi J.H."/>
            <person name="Detter J.C."/>
            <person name="Dong Q."/>
            <person name="Dusheyko S."/>
            <person name="Eads B.D."/>
            <person name="Frohlich T."/>
            <person name="Geiler-Samerotte K.A."/>
            <person name="Gerlach D."/>
            <person name="Hatcher P."/>
            <person name="Jogdeo S."/>
            <person name="Krijgsveld J."/>
            <person name="Kriventseva E.V."/>
            <person name="Kultz D."/>
            <person name="Laforsch C."/>
            <person name="Lindquist E."/>
            <person name="Lopez J."/>
            <person name="Manak J.R."/>
            <person name="Muller J."/>
            <person name="Pangilinan J."/>
            <person name="Patwardhan R.P."/>
            <person name="Pitluck S."/>
            <person name="Pritham E.J."/>
            <person name="Rechtsteiner A."/>
            <person name="Rho M."/>
            <person name="Rogozin I.B."/>
            <person name="Sakarya O."/>
            <person name="Salamov A."/>
            <person name="Schaack S."/>
            <person name="Shapiro H."/>
            <person name="Shiga Y."/>
            <person name="Skalitzky C."/>
            <person name="Smith Z."/>
            <person name="Souvorov A."/>
            <person name="Sung W."/>
            <person name="Tang Z."/>
            <person name="Tsuchiya D."/>
            <person name="Tu H."/>
            <person name="Vos H."/>
            <person name="Wang M."/>
            <person name="Wolf Y.I."/>
            <person name="Yamagata H."/>
            <person name="Yamada T."/>
            <person name="Ye Y."/>
            <person name="Shaw J.R."/>
            <person name="Andrews J."/>
            <person name="Crease T.J."/>
            <person name="Tang H."/>
            <person name="Lucas S.M."/>
            <person name="Robertson H.M."/>
            <person name="Bork P."/>
            <person name="Koonin E.V."/>
            <person name="Zdobnov E.M."/>
            <person name="Grigoriev I.V."/>
            <person name="Lynch M."/>
            <person name="Boore J.L."/>
        </authorList>
    </citation>
    <scope>NUCLEOTIDE SEQUENCE [LARGE SCALE GENOMIC DNA]</scope>
</reference>
<dbReference type="KEGG" id="dpx:DAPPUDRAFT_306399"/>
<keyword evidence="3" id="KW-1185">Reference proteome</keyword>
<dbReference type="HOGENOM" id="CLU_2815048_0_0_1"/>
<protein>
    <submittedName>
        <fullName evidence="2">Uncharacterized protein</fullName>
    </submittedName>
</protein>
<proteinExistence type="predicted"/>
<evidence type="ECO:0000256" key="1">
    <source>
        <dbReference type="SAM" id="Phobius"/>
    </source>
</evidence>
<dbReference type="InParanoid" id="E9FYJ3"/>
<gene>
    <name evidence="2" type="ORF">DAPPUDRAFT_306399</name>
</gene>
<accession>E9FYJ3</accession>
<keyword evidence="1" id="KW-0812">Transmembrane</keyword>
<dbReference type="AlphaFoldDB" id="E9FYJ3"/>
<organism evidence="2 3">
    <name type="scientific">Daphnia pulex</name>
    <name type="common">Water flea</name>
    <dbReference type="NCBI Taxonomy" id="6669"/>
    <lineage>
        <taxon>Eukaryota</taxon>
        <taxon>Metazoa</taxon>
        <taxon>Ecdysozoa</taxon>
        <taxon>Arthropoda</taxon>
        <taxon>Crustacea</taxon>
        <taxon>Branchiopoda</taxon>
        <taxon>Diplostraca</taxon>
        <taxon>Cladocera</taxon>
        <taxon>Anomopoda</taxon>
        <taxon>Daphniidae</taxon>
        <taxon>Daphnia</taxon>
    </lineage>
</organism>
<evidence type="ECO:0000313" key="3">
    <source>
        <dbReference type="Proteomes" id="UP000000305"/>
    </source>
</evidence>
<evidence type="ECO:0000313" key="2">
    <source>
        <dbReference type="EMBL" id="EFX87756.1"/>
    </source>
</evidence>
<dbReference type="EMBL" id="GL732527">
    <property type="protein sequence ID" value="EFX87756.1"/>
    <property type="molecule type" value="Genomic_DNA"/>
</dbReference>
<keyword evidence="1" id="KW-0472">Membrane</keyword>
<feature type="transmembrane region" description="Helical" evidence="1">
    <location>
        <begin position="6"/>
        <end position="29"/>
    </location>
</feature>
<name>E9FYJ3_DAPPU</name>
<sequence>MNESKQQFFGRVCIVFSLYIYNMYIIYAVRRIGFFVKRHIEQGKSEKGKTDTSGQNVKREYPAFITC</sequence>
<keyword evidence="1" id="KW-1133">Transmembrane helix</keyword>